<reference evidence="2 3" key="1">
    <citation type="submission" date="2016-06" db="EMBL/GenBank/DDBJ databases">
        <authorList>
            <person name="Kjaerup R.B."/>
            <person name="Dalgaard T.S."/>
            <person name="Juul-Madsen H.R."/>
        </authorList>
    </citation>
    <scope>NUCLEOTIDE SEQUENCE [LARGE SCALE GENOMIC DNA]</scope>
    <source>
        <strain evidence="2 3">DSM 43363</strain>
    </source>
</reference>
<name>A0A1C6UP45_9ACTN</name>
<gene>
    <name evidence="2" type="ORF">GA0070608_1544</name>
</gene>
<organism evidence="2 3">
    <name type="scientific">Micromonospora peucetia</name>
    <dbReference type="NCBI Taxonomy" id="47871"/>
    <lineage>
        <taxon>Bacteria</taxon>
        <taxon>Bacillati</taxon>
        <taxon>Actinomycetota</taxon>
        <taxon>Actinomycetes</taxon>
        <taxon>Micromonosporales</taxon>
        <taxon>Micromonosporaceae</taxon>
        <taxon>Micromonospora</taxon>
    </lineage>
</organism>
<feature type="region of interest" description="Disordered" evidence="1">
    <location>
        <begin position="1"/>
        <end position="25"/>
    </location>
</feature>
<accession>A0A1C6UP45</accession>
<evidence type="ECO:0000313" key="2">
    <source>
        <dbReference type="EMBL" id="SCL55782.1"/>
    </source>
</evidence>
<evidence type="ECO:0000256" key="1">
    <source>
        <dbReference type="SAM" id="MobiDB-lite"/>
    </source>
</evidence>
<evidence type="ECO:0000313" key="3">
    <source>
        <dbReference type="Proteomes" id="UP000199343"/>
    </source>
</evidence>
<dbReference type="Proteomes" id="UP000199343">
    <property type="component" value="Unassembled WGS sequence"/>
</dbReference>
<dbReference type="EMBL" id="FMIC01000002">
    <property type="protein sequence ID" value="SCL55782.1"/>
    <property type="molecule type" value="Genomic_DNA"/>
</dbReference>
<sequence length="162" mass="17296">MAWQTGRVTDEHGQGAPDTDEPSRTPTLRIARQLSEELFGAATVGIAGVKGGISVTVTPHNPDARAFGWADFSDQLVLAVGDHGGRWELDAAPEDVALLEDIARSVIAGRVREVFAPGRSAVSVTLADGSVETEIGGEAPTGCLPLPFWRRWSRSVQYAPYE</sequence>
<proteinExistence type="predicted"/>
<protein>
    <submittedName>
        <fullName evidence="2">Uncharacterized protein</fullName>
    </submittedName>
</protein>
<dbReference type="AlphaFoldDB" id="A0A1C6UP45"/>